<dbReference type="FunFam" id="3.20.20.70:FF:000111">
    <property type="entry name" value="Fructose-1,6-bisphosphate aldolase"/>
    <property type="match status" value="1"/>
</dbReference>
<name>A0A940ICI0_9FIRM</name>
<evidence type="ECO:0000313" key="14">
    <source>
        <dbReference type="EMBL" id="MBO8423491.1"/>
    </source>
</evidence>
<comment type="caution">
    <text evidence="14">The sequence shown here is derived from an EMBL/GenBank/DDBJ whole genome shotgun (WGS) entry which is preliminary data.</text>
</comment>
<comment type="pathway">
    <text evidence="3">Carbohydrate degradation; glycolysis; D-glyceraldehyde 3-phosphate and glycerone phosphate from D-glucose: step 4/4.</text>
</comment>
<evidence type="ECO:0000256" key="1">
    <source>
        <dbReference type="ARBA" id="ARBA00000441"/>
    </source>
</evidence>
<dbReference type="EMBL" id="JADINF010000012">
    <property type="protein sequence ID" value="MBO8423491.1"/>
    <property type="molecule type" value="Genomic_DNA"/>
</dbReference>
<dbReference type="PANTHER" id="PTHR30304:SF0">
    <property type="entry name" value="D-TAGATOSE-1,6-BISPHOSPHATE ALDOLASE SUBUNIT GATY-RELATED"/>
    <property type="match status" value="1"/>
</dbReference>
<feature type="binding site" evidence="13">
    <location>
        <position position="104"/>
    </location>
    <ligand>
        <name>Zn(2+)</name>
        <dbReference type="ChEBI" id="CHEBI:29105"/>
        <label>2</label>
    </ligand>
</feature>
<gene>
    <name evidence="14" type="primary">fba</name>
    <name evidence="14" type="ORF">IAB16_00495</name>
</gene>
<dbReference type="Pfam" id="PF01116">
    <property type="entry name" value="F_bP_aldolase"/>
    <property type="match status" value="1"/>
</dbReference>
<keyword evidence="9" id="KW-0324">Glycolysis</keyword>
<evidence type="ECO:0000256" key="2">
    <source>
        <dbReference type="ARBA" id="ARBA00002181"/>
    </source>
</evidence>
<sequence length="309" mass="33849">MPLVTSKEMFEKAYAGGYAIGAFNVNNMEIIQGIVNAATEERAPLILQVSAGARKYANPTYLKKLVEAAVEESGLPICLHLDHGDSFELCKDCVDKGFTSVMIDASSHAFSDNIKITRNVVEYAHDHGVVVEAELGRLAGVEDDVKVKAEDSSYTDPDQVQEFVEKTGVDSLAIAIGTSHGAFKFKGEPKLRFDILEEVSKRLPGFPIVLHGASSVPQYLVEEINRYGGNMPGAQGVPEEMLRKAAEMAVCKINIDSDLRMAVTATIRKYFNDNPSHFDPRQYLGPARERVKEVVKHKIQYVLGCGGKA</sequence>
<dbReference type="CDD" id="cd00947">
    <property type="entry name" value="TBP_aldolase_IIB"/>
    <property type="match status" value="1"/>
</dbReference>
<reference evidence="14" key="1">
    <citation type="submission" date="2020-10" db="EMBL/GenBank/DDBJ databases">
        <authorList>
            <person name="Gilroy R."/>
        </authorList>
    </citation>
    <scope>NUCLEOTIDE SEQUENCE</scope>
    <source>
        <strain evidence="14">517</strain>
    </source>
</reference>
<feature type="binding site" evidence="13">
    <location>
        <position position="83"/>
    </location>
    <ligand>
        <name>Zn(2+)</name>
        <dbReference type="ChEBI" id="CHEBI:29105"/>
        <label>1</label>
        <note>catalytic</note>
    </ligand>
</feature>
<feature type="active site" description="Proton donor" evidence="12">
    <location>
        <position position="82"/>
    </location>
</feature>
<evidence type="ECO:0000256" key="4">
    <source>
        <dbReference type="ARBA" id="ARBA00005812"/>
    </source>
</evidence>
<keyword evidence="10 14" id="KW-0456">Lyase</keyword>
<dbReference type="InterPro" id="IPR000771">
    <property type="entry name" value="FBA_II"/>
</dbReference>
<dbReference type="PANTHER" id="PTHR30304">
    <property type="entry name" value="D-TAGATOSE-1,6-BISPHOSPHATE ALDOLASE"/>
    <property type="match status" value="1"/>
</dbReference>
<dbReference type="Proteomes" id="UP000727857">
    <property type="component" value="Unassembled WGS sequence"/>
</dbReference>
<accession>A0A940ICI0</accession>
<evidence type="ECO:0000256" key="9">
    <source>
        <dbReference type="ARBA" id="ARBA00023152"/>
    </source>
</evidence>
<reference evidence="14" key="2">
    <citation type="journal article" date="2021" name="PeerJ">
        <title>Extensive microbial diversity within the chicken gut microbiome revealed by metagenomics and culture.</title>
        <authorList>
            <person name="Gilroy R."/>
            <person name="Ravi A."/>
            <person name="Getino M."/>
            <person name="Pursley I."/>
            <person name="Horton D.L."/>
            <person name="Alikhan N.F."/>
            <person name="Baker D."/>
            <person name="Gharbi K."/>
            <person name="Hall N."/>
            <person name="Watson M."/>
            <person name="Adriaenssens E.M."/>
            <person name="Foster-Nyarko E."/>
            <person name="Jarju S."/>
            <person name="Secka A."/>
            <person name="Antonio M."/>
            <person name="Oren A."/>
            <person name="Chaudhuri R.R."/>
            <person name="La Ragione R."/>
            <person name="Hildebrand F."/>
            <person name="Pallen M.J."/>
        </authorList>
    </citation>
    <scope>NUCLEOTIDE SEQUENCE</scope>
    <source>
        <strain evidence="14">517</strain>
    </source>
</reference>
<evidence type="ECO:0000256" key="5">
    <source>
        <dbReference type="ARBA" id="ARBA00013068"/>
    </source>
</evidence>
<evidence type="ECO:0000256" key="3">
    <source>
        <dbReference type="ARBA" id="ARBA00004714"/>
    </source>
</evidence>
<keyword evidence="7 13" id="KW-0479">Metal-binding</keyword>
<comment type="cofactor">
    <cofactor evidence="13">
        <name>Zn(2+)</name>
        <dbReference type="ChEBI" id="CHEBI:29105"/>
    </cofactor>
    <text evidence="13">Binds 2 Zn(2+) ions per subunit. One is catalytic and the other provides a structural contribution.</text>
</comment>
<dbReference type="GO" id="GO:0008270">
    <property type="term" value="F:zinc ion binding"/>
    <property type="evidence" value="ECO:0007669"/>
    <property type="project" value="InterPro"/>
</dbReference>
<dbReference type="AlphaFoldDB" id="A0A940ICI0"/>
<evidence type="ECO:0000313" key="15">
    <source>
        <dbReference type="Proteomes" id="UP000727857"/>
    </source>
</evidence>
<comment type="function">
    <text evidence="2">Catalyzes the aldol condensation of dihydroxyacetone phosphate (DHAP or glycerone-phosphate) with glyceraldehyde 3-phosphate (G3P) to form fructose 1,6-bisphosphate (FBP) in gluconeogenesis and the reverse reaction in glycolysis.</text>
</comment>
<proteinExistence type="inferred from homology"/>
<feature type="binding site" evidence="13">
    <location>
        <position position="134"/>
    </location>
    <ligand>
        <name>Zn(2+)</name>
        <dbReference type="ChEBI" id="CHEBI:29105"/>
        <label>2</label>
    </ligand>
</feature>
<dbReference type="InterPro" id="IPR050246">
    <property type="entry name" value="Class_II_FBP_aldolase"/>
</dbReference>
<dbReference type="GO" id="GO:0030388">
    <property type="term" value="P:fructose 1,6-bisphosphate metabolic process"/>
    <property type="evidence" value="ECO:0007669"/>
    <property type="project" value="InterPro"/>
</dbReference>
<protein>
    <recommendedName>
        <fullName evidence="6">Fructose-bisphosphate aldolase</fullName>
        <ecNumber evidence="5">4.1.2.13</ecNumber>
    </recommendedName>
    <alternativeName>
        <fullName evidence="11">Fructose-1,6-bisphosphate aldolase</fullName>
    </alternativeName>
</protein>
<dbReference type="NCBIfam" id="TIGR01859">
    <property type="entry name" value="fruc_bis_ald"/>
    <property type="match status" value="1"/>
</dbReference>
<dbReference type="NCBIfam" id="TIGR00167">
    <property type="entry name" value="cbbA"/>
    <property type="match status" value="1"/>
</dbReference>
<dbReference type="SUPFAM" id="SSF51569">
    <property type="entry name" value="Aldolase"/>
    <property type="match status" value="1"/>
</dbReference>
<comment type="catalytic activity">
    <reaction evidence="1">
        <text>beta-D-fructose 1,6-bisphosphate = D-glyceraldehyde 3-phosphate + dihydroxyacetone phosphate</text>
        <dbReference type="Rhea" id="RHEA:14729"/>
        <dbReference type="ChEBI" id="CHEBI:32966"/>
        <dbReference type="ChEBI" id="CHEBI:57642"/>
        <dbReference type="ChEBI" id="CHEBI:59776"/>
        <dbReference type="EC" id="4.1.2.13"/>
    </reaction>
</comment>
<evidence type="ECO:0000256" key="13">
    <source>
        <dbReference type="PIRSR" id="PIRSR001359-3"/>
    </source>
</evidence>
<evidence type="ECO:0000256" key="6">
    <source>
        <dbReference type="ARBA" id="ARBA00013779"/>
    </source>
</evidence>
<evidence type="ECO:0000256" key="8">
    <source>
        <dbReference type="ARBA" id="ARBA00022833"/>
    </source>
</evidence>
<evidence type="ECO:0000256" key="12">
    <source>
        <dbReference type="PIRSR" id="PIRSR001359-1"/>
    </source>
</evidence>
<dbReference type="InterPro" id="IPR011289">
    <property type="entry name" value="Fruc_bis_ald_class-2"/>
</dbReference>
<dbReference type="GO" id="GO:0004332">
    <property type="term" value="F:fructose-bisphosphate aldolase activity"/>
    <property type="evidence" value="ECO:0007669"/>
    <property type="project" value="UniProtKB-EC"/>
</dbReference>
<feature type="binding site" evidence="13">
    <location>
        <position position="180"/>
    </location>
    <ligand>
        <name>Zn(2+)</name>
        <dbReference type="ChEBI" id="CHEBI:29105"/>
        <label>1</label>
        <note>catalytic</note>
    </ligand>
</feature>
<dbReference type="GO" id="GO:0006096">
    <property type="term" value="P:glycolytic process"/>
    <property type="evidence" value="ECO:0007669"/>
    <property type="project" value="UniProtKB-KW"/>
</dbReference>
<keyword evidence="8 13" id="KW-0862">Zinc</keyword>
<dbReference type="InterPro" id="IPR013785">
    <property type="entry name" value="Aldolase_TIM"/>
</dbReference>
<evidence type="ECO:0000256" key="7">
    <source>
        <dbReference type="ARBA" id="ARBA00022723"/>
    </source>
</evidence>
<dbReference type="Gene3D" id="3.20.20.70">
    <property type="entry name" value="Aldolase class I"/>
    <property type="match status" value="1"/>
</dbReference>
<evidence type="ECO:0000256" key="10">
    <source>
        <dbReference type="ARBA" id="ARBA00023239"/>
    </source>
</evidence>
<dbReference type="EC" id="4.1.2.13" evidence="5"/>
<organism evidence="14 15">
    <name type="scientific">Candidatus Stercoripulliclostridium pullicola</name>
    <dbReference type="NCBI Taxonomy" id="2840953"/>
    <lineage>
        <taxon>Bacteria</taxon>
        <taxon>Bacillati</taxon>
        <taxon>Bacillota</taxon>
        <taxon>Clostridia</taxon>
        <taxon>Eubacteriales</taxon>
        <taxon>Candidatus Stercoripulliclostridium</taxon>
    </lineage>
</organism>
<comment type="similarity">
    <text evidence="4">Belongs to the class II fructose-bisphosphate aldolase family.</text>
</comment>
<evidence type="ECO:0000256" key="11">
    <source>
        <dbReference type="ARBA" id="ARBA00031804"/>
    </source>
</evidence>
<dbReference type="PIRSF" id="PIRSF001359">
    <property type="entry name" value="F_bP_aldolase_II"/>
    <property type="match status" value="1"/>
</dbReference>
<feature type="binding site" evidence="13">
    <location>
        <position position="211"/>
    </location>
    <ligand>
        <name>Zn(2+)</name>
        <dbReference type="ChEBI" id="CHEBI:29105"/>
        <label>1</label>
        <note>catalytic</note>
    </ligand>
</feature>